<feature type="domain" description="Peptidoglycan binding" evidence="2">
    <location>
        <begin position="98"/>
        <end position="162"/>
    </location>
</feature>
<protein>
    <submittedName>
        <fullName evidence="3">Secretion activating protein General function prediction only</fullName>
    </submittedName>
</protein>
<dbReference type="SUPFAM" id="SSF53955">
    <property type="entry name" value="Lysozyme-like"/>
    <property type="match status" value="1"/>
</dbReference>
<sequence>MLGNFERVHPWVLAYEGGYVDHPKDPGGATNEGITQATYDAYRRRAGLPKLAVRHLTPAERDTIYRTQYWDTVRCDDLPAGVDFAVYDFAVNSGPARAARYLQQAAGLQGREVDGIVGLRTLAAVAAVDPVTLIGDICGARMRFLRRLSTWGTFGRGWSRRVVGQWEGVQASDSGTLDRATMLARSVETIPAPTITDDGAGAKTDGRTSIFAAIFSALAKIFGRR</sequence>
<evidence type="ECO:0000259" key="1">
    <source>
        <dbReference type="Pfam" id="PF05838"/>
    </source>
</evidence>
<dbReference type="Pfam" id="PF09374">
    <property type="entry name" value="PG_binding_3"/>
    <property type="match status" value="1"/>
</dbReference>
<feature type="domain" description="TtsA-like Glycoside hydrolase family 108" evidence="1">
    <location>
        <begin position="11"/>
        <end position="94"/>
    </location>
</feature>
<evidence type="ECO:0000259" key="2">
    <source>
        <dbReference type="Pfam" id="PF09374"/>
    </source>
</evidence>
<gene>
    <name evidence="3" type="ORF">PMES_02580</name>
</gene>
<accession>A0A921TE55</accession>
<dbReference type="AlphaFoldDB" id="A0A921TE55"/>
<name>A0A921TE55_9RHOB</name>
<evidence type="ECO:0000313" key="3">
    <source>
        <dbReference type="EMBL" id="KAF0675059.1"/>
    </source>
</evidence>
<dbReference type="InterPro" id="IPR018537">
    <property type="entry name" value="Peptidoglycan-bd_3"/>
</dbReference>
<dbReference type="RefSeq" id="WP_159966112.1">
    <property type="nucleotide sequence ID" value="NZ_APKE01000032.1"/>
</dbReference>
<comment type="caution">
    <text evidence="3">The sequence shown here is derived from an EMBL/GenBank/DDBJ whole genome shotgun (WGS) entry which is preliminary data.</text>
</comment>
<dbReference type="CDD" id="cd13926">
    <property type="entry name" value="N-acetylmuramidase_GH108"/>
    <property type="match status" value="1"/>
</dbReference>
<dbReference type="InterPro" id="IPR008565">
    <property type="entry name" value="TtsA-like_GH18_dom"/>
</dbReference>
<dbReference type="OrthoDB" id="9815229at2"/>
<reference evidence="3" key="1">
    <citation type="submission" date="2013-03" db="EMBL/GenBank/DDBJ databases">
        <title>Genome Sequence of the Profundibacterium mesophilum strain KAUST100406-0324T from Red Sea, a novel genus in the family Rhodobacteraceae.</title>
        <authorList>
            <person name="Essack M."/>
            <person name="Alam I."/>
            <person name="Lafi F."/>
            <person name="Alawi W."/>
            <person name="Kamanu F."/>
            <person name="Al-Suwailem A."/>
            <person name="Lee O.O."/>
            <person name="Xu Y."/>
            <person name="Bajic V."/>
            <person name="Qian P.-Y."/>
            <person name="Archer J."/>
        </authorList>
    </citation>
    <scope>NUCLEOTIDE SEQUENCE</scope>
    <source>
        <strain evidence="3">KAUST100406-0324</strain>
    </source>
</reference>
<keyword evidence="4" id="KW-1185">Reference proteome</keyword>
<dbReference type="Pfam" id="PF05838">
    <property type="entry name" value="Glyco_hydro_108"/>
    <property type="match status" value="1"/>
</dbReference>
<organism evidence="3 4">
    <name type="scientific">Profundibacterium mesophilum KAUST100406-0324</name>
    <dbReference type="NCBI Taxonomy" id="1037889"/>
    <lineage>
        <taxon>Bacteria</taxon>
        <taxon>Pseudomonadati</taxon>
        <taxon>Pseudomonadota</taxon>
        <taxon>Alphaproteobacteria</taxon>
        <taxon>Rhodobacterales</taxon>
        <taxon>Roseobacteraceae</taxon>
        <taxon>Profundibacterium</taxon>
    </lineage>
</organism>
<dbReference type="Gene3D" id="1.20.141.10">
    <property type="entry name" value="Chitosanase, subunit A, domain 1"/>
    <property type="match status" value="1"/>
</dbReference>
<dbReference type="Proteomes" id="UP000698242">
    <property type="component" value="Unassembled WGS sequence"/>
</dbReference>
<dbReference type="InterPro" id="IPR023346">
    <property type="entry name" value="Lysozyme-like_dom_sf"/>
</dbReference>
<proteinExistence type="predicted"/>
<evidence type="ECO:0000313" key="4">
    <source>
        <dbReference type="Proteomes" id="UP000698242"/>
    </source>
</evidence>
<dbReference type="EMBL" id="APKE01000032">
    <property type="protein sequence ID" value="KAF0675059.1"/>
    <property type="molecule type" value="Genomic_DNA"/>
</dbReference>